<keyword evidence="3" id="KW-1185">Reference proteome</keyword>
<name>R4JK60_9CAUD</name>
<organism evidence="2 3">
    <name type="scientific">Bacillus phage SIOphi</name>
    <dbReference type="NCBI Taxonomy" id="1285382"/>
    <lineage>
        <taxon>Viruses</taxon>
        <taxon>Duplodnaviria</taxon>
        <taxon>Heunggongvirae</taxon>
        <taxon>Uroviricota</taxon>
        <taxon>Caudoviricetes</taxon>
        <taxon>Herelleviridae</taxon>
        <taxon>Bastillevirinae</taxon>
        <taxon>Siophivirus</taxon>
        <taxon>Siophivirus SIOphi</taxon>
    </lineage>
</organism>
<keyword evidence="1" id="KW-1133">Transmembrane helix</keyword>
<reference evidence="2 3" key="1">
    <citation type="submission" date="2013-02" db="EMBL/GenBank/DDBJ databases">
        <authorList>
            <person name="Lukaszewicz M."/>
            <person name="Biegalska A."/>
            <person name="Krasowska A."/>
        </authorList>
    </citation>
    <scope>NUCLEOTIDE SEQUENCE [LARGE SCALE GENOMIC DNA]</scope>
</reference>
<protein>
    <submittedName>
        <fullName evidence="2">Uncharacterized protein</fullName>
    </submittedName>
</protein>
<dbReference type="Proteomes" id="UP000258501">
    <property type="component" value="Segment"/>
</dbReference>
<keyword evidence="1" id="KW-0472">Membrane</keyword>
<feature type="transmembrane region" description="Helical" evidence="1">
    <location>
        <begin position="7"/>
        <end position="30"/>
    </location>
</feature>
<proteinExistence type="predicted"/>
<dbReference type="EMBL" id="KC699836">
    <property type="protein sequence ID" value="AGK86889.1"/>
    <property type="molecule type" value="Genomic_DNA"/>
</dbReference>
<keyword evidence="1" id="KW-0812">Transmembrane</keyword>
<accession>R4JK60</accession>
<feature type="transmembrane region" description="Helical" evidence="1">
    <location>
        <begin position="36"/>
        <end position="62"/>
    </location>
</feature>
<sequence length="69" mass="7821">MWECFKFFMIFSWIGIPLAVTLFMSIIALIVGDLTIINYTLQGCFAFGVFATIFSFVCTPLLKLLDVLD</sequence>
<evidence type="ECO:0000256" key="1">
    <source>
        <dbReference type="SAM" id="Phobius"/>
    </source>
</evidence>
<evidence type="ECO:0000313" key="3">
    <source>
        <dbReference type="Proteomes" id="UP000258501"/>
    </source>
</evidence>
<evidence type="ECO:0000313" key="2">
    <source>
        <dbReference type="EMBL" id="AGK86889.1"/>
    </source>
</evidence>
<gene>
    <name evidence="2" type="ORF">SIOphi_00405</name>
</gene>